<feature type="domain" description="Globin" evidence="6">
    <location>
        <begin position="34"/>
        <end position="179"/>
    </location>
</feature>
<reference evidence="8" key="1">
    <citation type="submission" date="2015-02" db="EMBL/GenBank/DDBJ databases">
        <title>Genome sequencing for Strongylocentrotus purpuratus.</title>
        <authorList>
            <person name="Murali S."/>
            <person name="Liu Y."/>
            <person name="Vee V."/>
            <person name="English A."/>
            <person name="Wang M."/>
            <person name="Skinner E."/>
            <person name="Han Y."/>
            <person name="Muzny D.M."/>
            <person name="Worley K.C."/>
            <person name="Gibbs R.A."/>
        </authorList>
    </citation>
    <scope>NUCLEOTIDE SEQUENCE</scope>
</reference>
<evidence type="ECO:0000256" key="2">
    <source>
        <dbReference type="ARBA" id="ARBA00022723"/>
    </source>
</evidence>
<comment type="similarity">
    <text evidence="4">Belongs to the globin family.</text>
</comment>
<dbReference type="InParanoid" id="A0A7M7T5C6"/>
<feature type="region of interest" description="Disordered" evidence="5">
    <location>
        <begin position="1"/>
        <end position="35"/>
    </location>
</feature>
<protein>
    <recommendedName>
        <fullName evidence="6">Globin domain-containing protein</fullName>
    </recommendedName>
</protein>
<dbReference type="OrthoDB" id="6344802at2759"/>
<evidence type="ECO:0000256" key="4">
    <source>
        <dbReference type="RuleBase" id="RU000356"/>
    </source>
</evidence>
<evidence type="ECO:0000256" key="5">
    <source>
        <dbReference type="SAM" id="MobiDB-lite"/>
    </source>
</evidence>
<keyword evidence="4" id="KW-0813">Transport</keyword>
<dbReference type="GeneID" id="115929610"/>
<keyword evidence="8" id="KW-1185">Reference proteome</keyword>
<dbReference type="RefSeq" id="XP_030855013.1">
    <property type="nucleotide sequence ID" value="XM_030999153.1"/>
</dbReference>
<dbReference type="PANTHER" id="PTHR46458:SF5">
    <property type="entry name" value="GLOBIN FAMILY PROFILE DOMAIN-CONTAINING PROTEIN"/>
    <property type="match status" value="1"/>
</dbReference>
<dbReference type="AlphaFoldDB" id="A0A7M7T5C6"/>
<feature type="compositionally biased region" description="Pro residues" evidence="5">
    <location>
        <begin position="23"/>
        <end position="32"/>
    </location>
</feature>
<dbReference type="Pfam" id="PF00042">
    <property type="entry name" value="Globin"/>
    <property type="match status" value="1"/>
</dbReference>
<evidence type="ECO:0000256" key="1">
    <source>
        <dbReference type="ARBA" id="ARBA00022617"/>
    </source>
</evidence>
<dbReference type="GO" id="GO:0019825">
    <property type="term" value="F:oxygen binding"/>
    <property type="evidence" value="ECO:0000318"/>
    <property type="project" value="GO_Central"/>
</dbReference>
<dbReference type="EnsemblMetazoa" id="XM_030999153">
    <property type="protein sequence ID" value="XP_030855013"/>
    <property type="gene ID" value="LOC115929610"/>
</dbReference>
<reference evidence="7" key="2">
    <citation type="submission" date="2021-01" db="UniProtKB">
        <authorList>
            <consortium name="EnsemblMetazoa"/>
        </authorList>
    </citation>
    <scope>IDENTIFICATION</scope>
</reference>
<evidence type="ECO:0000256" key="3">
    <source>
        <dbReference type="ARBA" id="ARBA00023004"/>
    </source>
</evidence>
<organism evidence="7 8">
    <name type="scientific">Strongylocentrotus purpuratus</name>
    <name type="common">Purple sea urchin</name>
    <dbReference type="NCBI Taxonomy" id="7668"/>
    <lineage>
        <taxon>Eukaryota</taxon>
        <taxon>Metazoa</taxon>
        <taxon>Echinodermata</taxon>
        <taxon>Eleutherozoa</taxon>
        <taxon>Echinozoa</taxon>
        <taxon>Echinoidea</taxon>
        <taxon>Euechinoidea</taxon>
        <taxon>Echinacea</taxon>
        <taxon>Camarodonta</taxon>
        <taxon>Echinidea</taxon>
        <taxon>Strongylocentrotidae</taxon>
        <taxon>Strongylocentrotus</taxon>
    </lineage>
</organism>
<keyword evidence="1 4" id="KW-0349">Heme</keyword>
<dbReference type="InterPro" id="IPR000971">
    <property type="entry name" value="Globin"/>
</dbReference>
<dbReference type="Gene3D" id="1.10.490.10">
    <property type="entry name" value="Globins"/>
    <property type="match status" value="1"/>
</dbReference>
<dbReference type="GO" id="GO:0046872">
    <property type="term" value="F:metal ion binding"/>
    <property type="evidence" value="ECO:0007669"/>
    <property type="project" value="UniProtKB-KW"/>
</dbReference>
<keyword evidence="2" id="KW-0479">Metal-binding</keyword>
<dbReference type="InterPro" id="IPR050532">
    <property type="entry name" value="Globin-like_OT"/>
</dbReference>
<accession>A0A7M7T5C6</accession>
<dbReference type="GO" id="GO:0015671">
    <property type="term" value="P:oxygen transport"/>
    <property type="evidence" value="ECO:0000318"/>
    <property type="project" value="GO_Central"/>
</dbReference>
<proteinExistence type="inferred from homology"/>
<dbReference type="GO" id="GO:0005344">
    <property type="term" value="F:oxygen carrier activity"/>
    <property type="evidence" value="ECO:0000318"/>
    <property type="project" value="GO_Central"/>
</dbReference>
<dbReference type="InterPro" id="IPR009050">
    <property type="entry name" value="Globin-like_sf"/>
</dbReference>
<dbReference type="PANTHER" id="PTHR46458">
    <property type="entry name" value="BLR2807 PROTEIN"/>
    <property type="match status" value="1"/>
</dbReference>
<dbReference type="Proteomes" id="UP000007110">
    <property type="component" value="Unassembled WGS sequence"/>
</dbReference>
<evidence type="ECO:0000259" key="6">
    <source>
        <dbReference type="PROSITE" id="PS01033"/>
    </source>
</evidence>
<dbReference type="OMA" id="MHRTKVN"/>
<evidence type="ECO:0000313" key="8">
    <source>
        <dbReference type="Proteomes" id="UP000007110"/>
    </source>
</evidence>
<dbReference type="PROSITE" id="PS01033">
    <property type="entry name" value="GLOBIN"/>
    <property type="match status" value="1"/>
</dbReference>
<keyword evidence="4" id="KW-0561">Oxygen transport</keyword>
<dbReference type="SUPFAM" id="SSF46458">
    <property type="entry name" value="Globin-like"/>
    <property type="match status" value="1"/>
</dbReference>
<keyword evidence="3" id="KW-0408">Iron</keyword>
<dbReference type="KEGG" id="spu:115929610"/>
<name>A0A7M7T5C6_STRPU</name>
<dbReference type="GO" id="GO:0001666">
    <property type="term" value="P:response to hypoxia"/>
    <property type="evidence" value="ECO:0000318"/>
    <property type="project" value="GO_Central"/>
</dbReference>
<evidence type="ECO:0000313" key="7">
    <source>
        <dbReference type="EnsemblMetazoa" id="XP_030855013"/>
    </source>
</evidence>
<sequence length="181" mass="20573">MGCSSSTADVKRGGYSNGKLPEPSAPPPPDPRLPLTARQKFSLEKSWKAVQRNMEEVGMNTLLRLFKEDPSIQDLFPSFKGQTEHQLRNDMGFENQAVMILNIFDEVVEQLNNLDAAISLLTKTGKKHSMIDPDMMMKFEKPFLETVKETLEDRYNEKIEAIYITFTKFVLDHVITGMKGT</sequence>
<dbReference type="InterPro" id="IPR012292">
    <property type="entry name" value="Globin/Proto"/>
</dbReference>
<dbReference type="GO" id="GO:0020037">
    <property type="term" value="F:heme binding"/>
    <property type="evidence" value="ECO:0007669"/>
    <property type="project" value="InterPro"/>
</dbReference>